<name>A0A2P6N8F5_9EUKA</name>
<sequence>GQLLINANLVEDMAAIQFQCVHYFIDVLLCFCRGKNPLPTGPVHSLALLQRRRKRKRRAMSADYWQGQNINCHGGLTFEDKLFLLEDYKSSKLKNVQGELPVDVSEDITIIATPPSSRPPDPEVIGSPAPSPPGFIRMHRSIQKKAAQIVGNIITGSIPEVIAINSKAVGSLIQGMGEDRFSRLILDNIKSNVGSVGSVLGHETKGLLVWKKVIQNASKALKALLIDLMRIIIGCLGSTMDKRQVSGKTLGHLVEKLGDNILSEINPILEKDFDFTRKATSDRTPRTHPRRAPCSERKFKTEGESRMITNSKPQSRISDEGAKRRKGQKRSTVFSLTGPSAITVDTNTAEERLCCFNFQFSFSAQMQPSGGIRMDEESGSDLGCRCACNSRMLELDVLRMGCIEVQLGTSQRRLETRPSRITRLAMGSQ</sequence>
<feature type="region of interest" description="Disordered" evidence="2">
    <location>
        <begin position="279"/>
        <end position="333"/>
    </location>
</feature>
<dbReference type="GO" id="GO:0034198">
    <property type="term" value="P:cellular response to amino acid starvation"/>
    <property type="evidence" value="ECO:0007669"/>
    <property type="project" value="TreeGrafter"/>
</dbReference>
<dbReference type="GO" id="GO:0005829">
    <property type="term" value="C:cytosol"/>
    <property type="evidence" value="ECO:0007669"/>
    <property type="project" value="TreeGrafter"/>
</dbReference>
<keyword evidence="4" id="KW-1185">Reference proteome</keyword>
<proteinExistence type="predicted"/>
<protein>
    <submittedName>
        <fullName evidence="3">Translational activator GCN1</fullName>
    </submittedName>
</protein>
<feature type="compositionally biased region" description="Basic and acidic residues" evidence="2">
    <location>
        <begin position="293"/>
        <end position="305"/>
    </location>
</feature>
<dbReference type="AlphaFoldDB" id="A0A2P6N8F5"/>
<accession>A0A2P6N8F5</accession>
<comment type="caution">
    <text evidence="3">The sequence shown here is derived from an EMBL/GenBank/DDBJ whole genome shotgun (WGS) entry which is preliminary data.</text>
</comment>
<dbReference type="Proteomes" id="UP000241769">
    <property type="component" value="Unassembled WGS sequence"/>
</dbReference>
<reference evidence="3 4" key="1">
    <citation type="journal article" date="2018" name="Genome Biol. Evol.">
        <title>Multiple Roots of Fruiting Body Formation in Amoebozoa.</title>
        <authorList>
            <person name="Hillmann F."/>
            <person name="Forbes G."/>
            <person name="Novohradska S."/>
            <person name="Ferling I."/>
            <person name="Riege K."/>
            <person name="Groth M."/>
            <person name="Westermann M."/>
            <person name="Marz M."/>
            <person name="Spaller T."/>
            <person name="Winckler T."/>
            <person name="Schaap P."/>
            <person name="Glockner G."/>
        </authorList>
    </citation>
    <scope>NUCLEOTIDE SEQUENCE [LARGE SCALE GENOMIC DNA]</scope>
    <source>
        <strain evidence="3 4">Jena</strain>
    </source>
</reference>
<dbReference type="GO" id="GO:0006417">
    <property type="term" value="P:regulation of translation"/>
    <property type="evidence" value="ECO:0007669"/>
    <property type="project" value="TreeGrafter"/>
</dbReference>
<dbReference type="STRING" id="1890364.A0A2P6N8F5"/>
<dbReference type="EMBL" id="MDYQ01000157">
    <property type="protein sequence ID" value="PRP80229.1"/>
    <property type="molecule type" value="Genomic_DNA"/>
</dbReference>
<evidence type="ECO:0000256" key="2">
    <source>
        <dbReference type="SAM" id="MobiDB-lite"/>
    </source>
</evidence>
<dbReference type="PANTHER" id="PTHR23346">
    <property type="entry name" value="TRANSLATIONAL ACTIVATOR GCN1-RELATED"/>
    <property type="match status" value="1"/>
</dbReference>
<feature type="non-terminal residue" evidence="3">
    <location>
        <position position="1"/>
    </location>
</feature>
<keyword evidence="1" id="KW-0677">Repeat</keyword>
<dbReference type="OrthoDB" id="5148094at2759"/>
<dbReference type="GO" id="GO:0019887">
    <property type="term" value="F:protein kinase regulator activity"/>
    <property type="evidence" value="ECO:0007669"/>
    <property type="project" value="TreeGrafter"/>
</dbReference>
<evidence type="ECO:0000313" key="4">
    <source>
        <dbReference type="Proteomes" id="UP000241769"/>
    </source>
</evidence>
<organism evidence="3 4">
    <name type="scientific">Planoprotostelium fungivorum</name>
    <dbReference type="NCBI Taxonomy" id="1890364"/>
    <lineage>
        <taxon>Eukaryota</taxon>
        <taxon>Amoebozoa</taxon>
        <taxon>Evosea</taxon>
        <taxon>Variosea</taxon>
        <taxon>Cavosteliida</taxon>
        <taxon>Cavosteliaceae</taxon>
        <taxon>Planoprotostelium</taxon>
    </lineage>
</organism>
<feature type="compositionally biased region" description="Polar residues" evidence="2">
    <location>
        <begin position="307"/>
        <end position="316"/>
    </location>
</feature>
<dbReference type="PANTHER" id="PTHR23346:SF7">
    <property type="entry name" value="STALLED RIBOSOME SENSOR GCN1"/>
    <property type="match status" value="1"/>
</dbReference>
<gene>
    <name evidence="3" type="ORF">PROFUN_12115</name>
</gene>
<evidence type="ECO:0000313" key="3">
    <source>
        <dbReference type="EMBL" id="PRP80229.1"/>
    </source>
</evidence>
<evidence type="ECO:0000256" key="1">
    <source>
        <dbReference type="ARBA" id="ARBA00022737"/>
    </source>
</evidence>
<dbReference type="InParanoid" id="A0A2P6N8F5"/>